<dbReference type="EMBL" id="CAJVPZ010062814">
    <property type="protein sequence ID" value="CAG8792559.1"/>
    <property type="molecule type" value="Genomic_DNA"/>
</dbReference>
<feature type="non-terminal residue" evidence="1">
    <location>
        <position position="58"/>
    </location>
</feature>
<comment type="caution">
    <text evidence="1">The sequence shown here is derived from an EMBL/GenBank/DDBJ whole genome shotgun (WGS) entry which is preliminary data.</text>
</comment>
<dbReference type="Proteomes" id="UP000789396">
    <property type="component" value="Unassembled WGS sequence"/>
</dbReference>
<organism evidence="1 2">
    <name type="scientific">Racocetra fulgida</name>
    <dbReference type="NCBI Taxonomy" id="60492"/>
    <lineage>
        <taxon>Eukaryota</taxon>
        <taxon>Fungi</taxon>
        <taxon>Fungi incertae sedis</taxon>
        <taxon>Mucoromycota</taxon>
        <taxon>Glomeromycotina</taxon>
        <taxon>Glomeromycetes</taxon>
        <taxon>Diversisporales</taxon>
        <taxon>Gigasporaceae</taxon>
        <taxon>Racocetra</taxon>
    </lineage>
</organism>
<evidence type="ECO:0000313" key="2">
    <source>
        <dbReference type="Proteomes" id="UP000789396"/>
    </source>
</evidence>
<proteinExistence type="predicted"/>
<sequence length="58" mass="6524">GSCSLNVNMSYGTISETQNLFRNWHPYNSHRHHISEKAANLASKLLTFFSDTTLAKSP</sequence>
<gene>
    <name evidence="1" type="ORF">RFULGI_LOCUS16887</name>
</gene>
<evidence type="ECO:0000313" key="1">
    <source>
        <dbReference type="EMBL" id="CAG8792559.1"/>
    </source>
</evidence>
<accession>A0A9N9JUL9</accession>
<keyword evidence="2" id="KW-1185">Reference proteome</keyword>
<reference evidence="1" key="1">
    <citation type="submission" date="2021-06" db="EMBL/GenBank/DDBJ databases">
        <authorList>
            <person name="Kallberg Y."/>
            <person name="Tangrot J."/>
            <person name="Rosling A."/>
        </authorList>
    </citation>
    <scope>NUCLEOTIDE SEQUENCE</scope>
    <source>
        <strain evidence="1">IN212</strain>
    </source>
</reference>
<name>A0A9N9JUL9_9GLOM</name>
<feature type="non-terminal residue" evidence="1">
    <location>
        <position position="1"/>
    </location>
</feature>
<dbReference type="AlphaFoldDB" id="A0A9N9JUL9"/>
<protein>
    <submittedName>
        <fullName evidence="1">12294_t:CDS:1</fullName>
    </submittedName>
</protein>